<dbReference type="GO" id="GO:0004364">
    <property type="term" value="F:glutathione transferase activity"/>
    <property type="evidence" value="ECO:0007669"/>
    <property type="project" value="UniProtKB-UniRule"/>
</dbReference>
<keyword evidence="5" id="KW-1185">Reference proteome</keyword>
<evidence type="ECO:0000256" key="2">
    <source>
        <dbReference type="RuleBase" id="RU368071"/>
    </source>
</evidence>
<keyword evidence="2" id="KW-0808">Transferase</keyword>
<sequence>MALGRQKVICAMAQQLLTKGSASSRLECIMQHVSNSRKANTSSISLEQPKITHDEKALAQGAPFPPTTPGVLRLYNMRFCPFAQRTKLVLEHKKIPYETININLKYKPDWFVELSPIGLVPVLQLNDLVLPESTATCDWLDDMFPGETRLTPEDTLRRAWDRVLLENVGKISDVFYQIRRNADMKDKTLAKLEKKLQWFEQILSERRGPYFGGKTFCRDLS</sequence>
<gene>
    <name evidence="4" type="ORF">PoB_004368300</name>
</gene>
<dbReference type="EMBL" id="BLXT01004727">
    <property type="protein sequence ID" value="GFO17178.1"/>
    <property type="molecule type" value="Genomic_DNA"/>
</dbReference>
<dbReference type="GO" id="GO:0006749">
    <property type="term" value="P:glutathione metabolic process"/>
    <property type="evidence" value="ECO:0007669"/>
    <property type="project" value="UniProtKB-UniRule"/>
</dbReference>
<dbReference type="PANTHER" id="PTHR43968">
    <property type="match status" value="1"/>
</dbReference>
<dbReference type="Pfam" id="PF13409">
    <property type="entry name" value="GST_N_2"/>
    <property type="match status" value="1"/>
</dbReference>
<dbReference type="SFLD" id="SFLDG00358">
    <property type="entry name" value="Main_(cytGST)"/>
    <property type="match status" value="1"/>
</dbReference>
<dbReference type="GO" id="GO:0050610">
    <property type="term" value="F:methylarsonate reductase activity"/>
    <property type="evidence" value="ECO:0007669"/>
    <property type="project" value="UniProtKB-UniRule"/>
</dbReference>
<comment type="function">
    <text evidence="2">Exhibits glutathione-dependent thiol transferase activity. Has high dehydroascorbate reductase activity and may contribute to the recycling of ascorbic acid. Participates in the biotransformation of inorganic arsenic and reduces monomethylarsonic acid (MMA).</text>
</comment>
<dbReference type="GO" id="GO:0005737">
    <property type="term" value="C:cytoplasm"/>
    <property type="evidence" value="ECO:0007669"/>
    <property type="project" value="InterPro"/>
</dbReference>
<comment type="catalytic activity">
    <reaction evidence="2">
        <text>RX + glutathione = an S-substituted glutathione + a halide anion + H(+)</text>
        <dbReference type="Rhea" id="RHEA:16437"/>
        <dbReference type="ChEBI" id="CHEBI:15378"/>
        <dbReference type="ChEBI" id="CHEBI:16042"/>
        <dbReference type="ChEBI" id="CHEBI:17792"/>
        <dbReference type="ChEBI" id="CHEBI:57925"/>
        <dbReference type="ChEBI" id="CHEBI:90779"/>
        <dbReference type="EC" id="2.5.1.18"/>
    </reaction>
</comment>
<dbReference type="InterPro" id="IPR036282">
    <property type="entry name" value="Glutathione-S-Trfase_C_sf"/>
</dbReference>
<proteinExistence type="inferred from homology"/>
<comment type="caution">
    <text evidence="4">The sequence shown here is derived from an EMBL/GenBank/DDBJ whole genome shotgun (WGS) entry which is preliminary data.</text>
</comment>
<dbReference type="SUPFAM" id="SSF47616">
    <property type="entry name" value="GST C-terminal domain-like"/>
    <property type="match status" value="1"/>
</dbReference>
<dbReference type="PANTHER" id="PTHR43968:SF6">
    <property type="entry name" value="GLUTATHIONE S-TRANSFERASE OMEGA"/>
    <property type="match status" value="1"/>
</dbReference>
<reference evidence="4 5" key="1">
    <citation type="journal article" date="2021" name="Elife">
        <title>Chloroplast acquisition without the gene transfer in kleptoplastic sea slugs, Plakobranchus ocellatus.</title>
        <authorList>
            <person name="Maeda T."/>
            <person name="Takahashi S."/>
            <person name="Yoshida T."/>
            <person name="Shimamura S."/>
            <person name="Takaki Y."/>
            <person name="Nagai Y."/>
            <person name="Toyoda A."/>
            <person name="Suzuki Y."/>
            <person name="Arimoto A."/>
            <person name="Ishii H."/>
            <person name="Satoh N."/>
            <person name="Nishiyama T."/>
            <person name="Hasebe M."/>
            <person name="Maruyama T."/>
            <person name="Minagawa J."/>
            <person name="Obokata J."/>
            <person name="Shigenobu S."/>
        </authorList>
    </citation>
    <scope>NUCLEOTIDE SEQUENCE [LARGE SCALE GENOMIC DNA]</scope>
</reference>
<dbReference type="PRINTS" id="PR01625">
    <property type="entry name" value="GSTRNSFRASEO"/>
</dbReference>
<comment type="similarity">
    <text evidence="1 2">Belongs to the GST superfamily. Omega family.</text>
</comment>
<feature type="domain" description="GST N-terminal" evidence="3">
    <location>
        <begin position="70"/>
        <end position="148"/>
    </location>
</feature>
<evidence type="ECO:0000313" key="4">
    <source>
        <dbReference type="EMBL" id="GFO17178.1"/>
    </source>
</evidence>
<dbReference type="SUPFAM" id="SSF52833">
    <property type="entry name" value="Thioredoxin-like"/>
    <property type="match status" value="1"/>
</dbReference>
<dbReference type="Gene3D" id="3.40.30.10">
    <property type="entry name" value="Glutaredoxin"/>
    <property type="match status" value="1"/>
</dbReference>
<evidence type="ECO:0000259" key="3">
    <source>
        <dbReference type="PROSITE" id="PS50404"/>
    </source>
</evidence>
<dbReference type="EC" id="1.8.5.1" evidence="2"/>
<dbReference type="SFLD" id="SFLDS00019">
    <property type="entry name" value="Glutathione_Transferase_(cytos"/>
    <property type="match status" value="1"/>
</dbReference>
<dbReference type="InterPro" id="IPR004045">
    <property type="entry name" value="Glutathione_S-Trfase_N"/>
</dbReference>
<evidence type="ECO:0000313" key="5">
    <source>
        <dbReference type="Proteomes" id="UP000735302"/>
    </source>
</evidence>
<dbReference type="InterPro" id="IPR036249">
    <property type="entry name" value="Thioredoxin-like_sf"/>
</dbReference>
<dbReference type="GO" id="GO:0045174">
    <property type="term" value="F:glutathione dehydrogenase (ascorbate) activity"/>
    <property type="evidence" value="ECO:0007669"/>
    <property type="project" value="UniProtKB-UniRule"/>
</dbReference>
<dbReference type="EC" id="2.5.1.18" evidence="2"/>
<comment type="catalytic activity">
    <reaction evidence="2">
        <text>methylarsonate + 2 glutathione + H(+) = methylarsonous acid + glutathione disulfide + H2O</text>
        <dbReference type="Rhea" id="RHEA:15969"/>
        <dbReference type="ChEBI" id="CHEBI:15377"/>
        <dbReference type="ChEBI" id="CHEBI:15378"/>
        <dbReference type="ChEBI" id="CHEBI:17826"/>
        <dbReference type="ChEBI" id="CHEBI:33409"/>
        <dbReference type="ChEBI" id="CHEBI:57925"/>
        <dbReference type="ChEBI" id="CHEBI:58297"/>
        <dbReference type="EC" id="1.20.4.2"/>
    </reaction>
</comment>
<dbReference type="AlphaFoldDB" id="A0AAV4BDB7"/>
<evidence type="ECO:0000256" key="1">
    <source>
        <dbReference type="ARBA" id="ARBA00011067"/>
    </source>
</evidence>
<protein>
    <recommendedName>
        <fullName evidence="2">Glutathione S-transferase omega</fullName>
        <shortName evidence="2">GSTO</shortName>
        <ecNumber evidence="2">1.20.4.2</ecNumber>
        <ecNumber evidence="2">1.8.5.1</ecNumber>
        <ecNumber evidence="2">2.5.1.18</ecNumber>
    </recommendedName>
    <alternativeName>
        <fullName evidence="2">Glutathione-dependent dehydroascorbate reductase</fullName>
    </alternativeName>
    <alternativeName>
        <fullName evidence="2">Monomethylarsonic acid reductase</fullName>
    </alternativeName>
</protein>
<dbReference type="Gene3D" id="1.20.1050.10">
    <property type="match status" value="1"/>
</dbReference>
<organism evidence="4 5">
    <name type="scientific">Plakobranchus ocellatus</name>
    <dbReference type="NCBI Taxonomy" id="259542"/>
    <lineage>
        <taxon>Eukaryota</taxon>
        <taxon>Metazoa</taxon>
        <taxon>Spiralia</taxon>
        <taxon>Lophotrochozoa</taxon>
        <taxon>Mollusca</taxon>
        <taxon>Gastropoda</taxon>
        <taxon>Heterobranchia</taxon>
        <taxon>Euthyneura</taxon>
        <taxon>Panpulmonata</taxon>
        <taxon>Sacoglossa</taxon>
        <taxon>Placobranchoidea</taxon>
        <taxon>Plakobranchidae</taxon>
        <taxon>Plakobranchus</taxon>
    </lineage>
</organism>
<dbReference type="InterPro" id="IPR040079">
    <property type="entry name" value="Glutathione_S-Trfase"/>
</dbReference>
<dbReference type="Proteomes" id="UP000735302">
    <property type="component" value="Unassembled WGS sequence"/>
</dbReference>
<dbReference type="PROSITE" id="PS50404">
    <property type="entry name" value="GST_NTER"/>
    <property type="match status" value="1"/>
</dbReference>
<dbReference type="InterPro" id="IPR050983">
    <property type="entry name" value="GST_Omega/HSP26"/>
</dbReference>
<name>A0AAV4BDB7_9GAST</name>
<accession>A0AAV4BDB7</accession>
<dbReference type="FunFam" id="3.40.30.10:FF:000123">
    <property type="entry name" value="Glutathione transferase o1"/>
    <property type="match status" value="1"/>
</dbReference>
<dbReference type="InterPro" id="IPR005442">
    <property type="entry name" value="GST_omega"/>
</dbReference>
<keyword evidence="2" id="KW-0560">Oxidoreductase</keyword>
<comment type="catalytic activity">
    <reaction evidence="2">
        <text>L-dehydroascorbate + 2 glutathione = glutathione disulfide + L-ascorbate</text>
        <dbReference type="Rhea" id="RHEA:24424"/>
        <dbReference type="ChEBI" id="CHEBI:38290"/>
        <dbReference type="ChEBI" id="CHEBI:57925"/>
        <dbReference type="ChEBI" id="CHEBI:58297"/>
        <dbReference type="ChEBI" id="CHEBI:58539"/>
        <dbReference type="EC" id="1.8.5.1"/>
    </reaction>
</comment>
<dbReference type="EC" id="1.20.4.2" evidence="2"/>